<gene>
    <name evidence="9" type="ORF">EEDITHA_LOCUS13123</name>
    <name evidence="10" type="ORF">EEDITHA_LOCUS13125</name>
</gene>
<feature type="domain" description="Exonuclease" evidence="8">
    <location>
        <begin position="6"/>
        <end position="246"/>
    </location>
</feature>
<dbReference type="Pfam" id="PF00929">
    <property type="entry name" value="RNase_T"/>
    <property type="match status" value="1"/>
</dbReference>
<dbReference type="SMART" id="SM00479">
    <property type="entry name" value="EXOIII"/>
    <property type="match status" value="1"/>
</dbReference>
<dbReference type="SUPFAM" id="SSF53098">
    <property type="entry name" value="Ribonuclease H-like"/>
    <property type="match status" value="1"/>
</dbReference>
<dbReference type="GO" id="GO:0006308">
    <property type="term" value="P:DNA catabolic process"/>
    <property type="evidence" value="ECO:0007669"/>
    <property type="project" value="TreeGrafter"/>
</dbReference>
<dbReference type="Proteomes" id="UP001153954">
    <property type="component" value="Unassembled WGS sequence"/>
</dbReference>
<dbReference type="GO" id="GO:0003676">
    <property type="term" value="F:nucleic acid binding"/>
    <property type="evidence" value="ECO:0007669"/>
    <property type="project" value="InterPro"/>
</dbReference>
<dbReference type="GO" id="GO:0046872">
    <property type="term" value="F:metal ion binding"/>
    <property type="evidence" value="ECO:0007669"/>
    <property type="project" value="UniProtKB-KW"/>
</dbReference>
<dbReference type="GO" id="GO:0008296">
    <property type="term" value="F:3'-5'-DNA exonuclease activity"/>
    <property type="evidence" value="ECO:0007669"/>
    <property type="project" value="TreeGrafter"/>
</dbReference>
<evidence type="ECO:0000256" key="4">
    <source>
        <dbReference type="ARBA" id="ARBA00022801"/>
    </source>
</evidence>
<protein>
    <recommendedName>
        <fullName evidence="8">Exonuclease domain-containing protein</fullName>
    </recommendedName>
</protein>
<keyword evidence="5" id="KW-0269">Exonuclease</keyword>
<evidence type="ECO:0000313" key="11">
    <source>
        <dbReference type="Proteomes" id="UP001153954"/>
    </source>
</evidence>
<comment type="cofactor">
    <cofactor evidence="1">
        <name>Mg(2+)</name>
        <dbReference type="ChEBI" id="CHEBI:18420"/>
    </cofactor>
</comment>
<accession>A0AAU9UJU7</accession>
<evidence type="ECO:0000256" key="1">
    <source>
        <dbReference type="ARBA" id="ARBA00001946"/>
    </source>
</evidence>
<evidence type="ECO:0000256" key="2">
    <source>
        <dbReference type="ARBA" id="ARBA00022722"/>
    </source>
</evidence>
<dbReference type="InterPro" id="IPR040393">
    <property type="entry name" value="TREX1/2"/>
</dbReference>
<dbReference type="PANTHER" id="PTHR13058">
    <property type="entry name" value="THREE PRIME REPAIR EXONUCLEASE 1, 2"/>
    <property type="match status" value="1"/>
</dbReference>
<dbReference type="InterPro" id="IPR013520">
    <property type="entry name" value="Ribonucl_H"/>
</dbReference>
<evidence type="ECO:0000256" key="7">
    <source>
        <dbReference type="ARBA" id="ARBA00025769"/>
    </source>
</evidence>
<dbReference type="PANTHER" id="PTHR13058:SF19">
    <property type="entry name" value="LD40940P"/>
    <property type="match status" value="1"/>
</dbReference>
<dbReference type="GO" id="GO:0005737">
    <property type="term" value="C:cytoplasm"/>
    <property type="evidence" value="ECO:0007669"/>
    <property type="project" value="TreeGrafter"/>
</dbReference>
<name>A0AAU9UJU7_EUPED</name>
<keyword evidence="3" id="KW-0479">Metal-binding</keyword>
<comment type="caution">
    <text evidence="9">The sequence shown here is derived from an EMBL/GenBank/DDBJ whole genome shotgun (WGS) entry which is preliminary data.</text>
</comment>
<dbReference type="EMBL" id="CAKOGL010000018">
    <property type="protein sequence ID" value="CAH2097959.1"/>
    <property type="molecule type" value="Genomic_DNA"/>
</dbReference>
<keyword evidence="2" id="KW-0540">Nuclease</keyword>
<dbReference type="AlphaFoldDB" id="A0AAU9UJU7"/>
<organism evidence="9 11">
    <name type="scientific">Euphydryas editha</name>
    <name type="common">Edith's checkerspot</name>
    <dbReference type="NCBI Taxonomy" id="104508"/>
    <lineage>
        <taxon>Eukaryota</taxon>
        <taxon>Metazoa</taxon>
        <taxon>Ecdysozoa</taxon>
        <taxon>Arthropoda</taxon>
        <taxon>Hexapoda</taxon>
        <taxon>Insecta</taxon>
        <taxon>Pterygota</taxon>
        <taxon>Neoptera</taxon>
        <taxon>Endopterygota</taxon>
        <taxon>Lepidoptera</taxon>
        <taxon>Glossata</taxon>
        <taxon>Ditrysia</taxon>
        <taxon>Papilionoidea</taxon>
        <taxon>Nymphalidae</taxon>
        <taxon>Nymphalinae</taxon>
        <taxon>Euphydryas</taxon>
    </lineage>
</organism>
<evidence type="ECO:0000313" key="10">
    <source>
        <dbReference type="EMBL" id="CAH2097961.1"/>
    </source>
</evidence>
<sequence length="265" mass="29841">MAVIKTYVFVDLETTGLPNQENNKTRITELCLVVVKREQILATSHGATPRVQHKLTLCFNPERPISAIASEMSGLNNELLNNQPTFNMDTFTTINTFLNNLPKPICLIAHNGHSFDFPILKNHLLKLGVSLSEDLHYADTIYGFYDNDMEDKKAMHTNTSSTNECGKRSLVGNDDDSGSIKKIKLEENINRYSQPKHNKGRPRVSYALGNIYERIFARKAENAHCAEGDCIILLKCFVAHAQQMVQWVDENNSLFSKIAAMPLVD</sequence>
<proteinExistence type="inferred from homology"/>
<evidence type="ECO:0000313" key="9">
    <source>
        <dbReference type="EMBL" id="CAH2097959.1"/>
    </source>
</evidence>
<dbReference type="InterPro" id="IPR012337">
    <property type="entry name" value="RNaseH-like_sf"/>
</dbReference>
<keyword evidence="11" id="KW-1185">Reference proteome</keyword>
<reference evidence="9" key="1">
    <citation type="submission" date="2022-03" db="EMBL/GenBank/DDBJ databases">
        <authorList>
            <person name="Tunstrom K."/>
        </authorList>
    </citation>
    <scope>NUCLEOTIDE SEQUENCE</scope>
</reference>
<keyword evidence="6" id="KW-0460">Magnesium</keyword>
<evidence type="ECO:0000256" key="5">
    <source>
        <dbReference type="ARBA" id="ARBA00022839"/>
    </source>
</evidence>
<evidence type="ECO:0000256" key="6">
    <source>
        <dbReference type="ARBA" id="ARBA00022842"/>
    </source>
</evidence>
<dbReference type="Gene3D" id="3.30.420.10">
    <property type="entry name" value="Ribonuclease H-like superfamily/Ribonuclease H"/>
    <property type="match status" value="1"/>
</dbReference>
<evidence type="ECO:0000259" key="8">
    <source>
        <dbReference type="SMART" id="SM00479"/>
    </source>
</evidence>
<dbReference type="InterPro" id="IPR036397">
    <property type="entry name" value="RNaseH_sf"/>
</dbReference>
<keyword evidence="4" id="KW-0378">Hydrolase</keyword>
<evidence type="ECO:0000256" key="3">
    <source>
        <dbReference type="ARBA" id="ARBA00022723"/>
    </source>
</evidence>
<comment type="similarity">
    <text evidence="7">Belongs to the exonuclease superfamily. TREX family.</text>
</comment>
<dbReference type="EMBL" id="CAKOGL010000018">
    <property type="protein sequence ID" value="CAH2097961.1"/>
    <property type="molecule type" value="Genomic_DNA"/>
</dbReference>